<comment type="subcellular location">
    <subcellularLocation>
        <location evidence="1">Cell membrane</location>
        <topology evidence="1">Single-pass type I membrane protein</topology>
    </subcellularLocation>
</comment>
<feature type="transmembrane region" description="Helical" evidence="12">
    <location>
        <begin position="12"/>
        <end position="31"/>
    </location>
</feature>
<dbReference type="Proteomes" id="UP001279734">
    <property type="component" value="Unassembled WGS sequence"/>
</dbReference>
<keyword evidence="3" id="KW-1003">Cell membrane</keyword>
<evidence type="ECO:0000256" key="5">
    <source>
        <dbReference type="ARBA" id="ARBA00022692"/>
    </source>
</evidence>
<dbReference type="InterPro" id="IPR003591">
    <property type="entry name" value="Leu-rich_rpt_typical-subtyp"/>
</dbReference>
<evidence type="ECO:0000313" key="15">
    <source>
        <dbReference type="Proteomes" id="UP001279734"/>
    </source>
</evidence>
<evidence type="ECO:0000259" key="13">
    <source>
        <dbReference type="Pfam" id="PF08263"/>
    </source>
</evidence>
<feature type="domain" description="Leucine-rich repeat-containing N-terminal plant-type" evidence="13">
    <location>
        <begin position="43"/>
        <end position="80"/>
    </location>
</feature>
<dbReference type="PRINTS" id="PR00019">
    <property type="entry name" value="LEURICHRPT"/>
</dbReference>
<dbReference type="SMART" id="SM00365">
    <property type="entry name" value="LRR_SD22"/>
    <property type="match status" value="6"/>
</dbReference>
<evidence type="ECO:0000256" key="2">
    <source>
        <dbReference type="ARBA" id="ARBA00009592"/>
    </source>
</evidence>
<sequence>METRWAFAVCHYRCSSLPIITVLVLWTLLYLKNPFVFALDLDPQDRASLTAFKSQLNDPTRSLSTWDGSNCTNWTGVLCDIYSGRVISMNLSHMNLSGTVSPSLCKLSFLQILVLSHNNFNSMIPSCLGNLLSLRTLDLSYNGLGGSVPNTLMRLLHLRELILNDNPYLGGNLPVWVGNFSTNLRKLNLGSDSFQGEIPQSLFYSKSLEYLDVSNNNLSGSLLEFHQPLVLLNLASNQIFGTLPCFDACVQSLSILNLANNFIVGQIPSCISSLQALRQLNLSNNGLKYQISPMLVFSEKLLALDLSYNALSGPIPRKIAETTYDSGLLILDLSHNQFSGEIPSKITELKSLQALFLSHNLLSGEIPAMIGNLTYLQVIDLSHNSLTGSIPLNIVGCFQLLALILNNNNLSGEIQPELDALDGLRILDISFNKISGEIPLTLAGCRSLEVVDFSSNNLLGPLNDAMTKWPNLRFLSLASNYLDGSLSGWLFTFPAMRTIDLSGNNFSGYIPDGNFNVSSDFNNATIARSNTTAGEQIAASVKVSVMLLDIEEVTFAYDLASAIGIDLSSNQLIGEIPVGLFSLWGLEYLNLSNNFLDGKILSGLDKMTNLRALDLSHNSLSGPVPPNISSLRELAQLNLSYNCFSGFVSTKEGYWRFPGAFAGNPDLCIEVSDGKCQQSALPKLPEEKFGDDSEDGPISVWIFCVSAAVTFYSTIIALFCSSQSRNYILRTKT</sequence>
<evidence type="ECO:0000256" key="10">
    <source>
        <dbReference type="ARBA" id="ARBA00023170"/>
    </source>
</evidence>
<dbReference type="PANTHER" id="PTHR48052:SF8">
    <property type="entry name" value="LRR RECEPTOR-LIKE SERINE_THREONINE-PROTEIN KINASE FLS2"/>
    <property type="match status" value="1"/>
</dbReference>
<dbReference type="GO" id="GO:0005886">
    <property type="term" value="C:plasma membrane"/>
    <property type="evidence" value="ECO:0007669"/>
    <property type="project" value="UniProtKB-SubCell"/>
</dbReference>
<dbReference type="SMART" id="SM00369">
    <property type="entry name" value="LRR_TYP"/>
    <property type="match status" value="6"/>
</dbReference>
<evidence type="ECO:0000256" key="12">
    <source>
        <dbReference type="SAM" id="Phobius"/>
    </source>
</evidence>
<accession>A0AAD3RWA3</accession>
<evidence type="ECO:0000256" key="4">
    <source>
        <dbReference type="ARBA" id="ARBA00022614"/>
    </source>
</evidence>
<evidence type="ECO:0000256" key="6">
    <source>
        <dbReference type="ARBA" id="ARBA00022729"/>
    </source>
</evidence>
<evidence type="ECO:0000256" key="9">
    <source>
        <dbReference type="ARBA" id="ARBA00023136"/>
    </source>
</evidence>
<keyword evidence="6" id="KW-0732">Signal</keyword>
<keyword evidence="8 12" id="KW-1133">Transmembrane helix</keyword>
<keyword evidence="11" id="KW-0325">Glycoprotein</keyword>
<evidence type="ECO:0000256" key="8">
    <source>
        <dbReference type="ARBA" id="ARBA00022989"/>
    </source>
</evidence>
<dbReference type="InterPro" id="IPR032675">
    <property type="entry name" value="LRR_dom_sf"/>
</dbReference>
<keyword evidence="9 12" id="KW-0472">Membrane</keyword>
<dbReference type="FunFam" id="3.80.10.10:FF:000356">
    <property type="entry name" value="LRR receptor-like serine/threonine-protein kinase"/>
    <property type="match status" value="1"/>
</dbReference>
<keyword evidence="4" id="KW-0433">Leucine-rich repeat</keyword>
<keyword evidence="5 12" id="KW-0812">Transmembrane</keyword>
<comment type="caution">
    <text evidence="14">The sequence shown here is derived from an EMBL/GenBank/DDBJ whole genome shotgun (WGS) entry which is preliminary data.</text>
</comment>
<proteinExistence type="inferred from homology"/>
<evidence type="ECO:0000256" key="1">
    <source>
        <dbReference type="ARBA" id="ARBA00004251"/>
    </source>
</evidence>
<protein>
    <recommendedName>
        <fullName evidence="13">Leucine-rich repeat-containing N-terminal plant-type domain-containing protein</fullName>
    </recommendedName>
</protein>
<dbReference type="FunFam" id="3.80.10.10:FF:000095">
    <property type="entry name" value="LRR receptor-like serine/threonine-protein kinase GSO1"/>
    <property type="match status" value="1"/>
</dbReference>
<evidence type="ECO:0000256" key="11">
    <source>
        <dbReference type="ARBA" id="ARBA00023180"/>
    </source>
</evidence>
<keyword evidence="15" id="KW-1185">Reference proteome</keyword>
<dbReference type="EMBL" id="BSYO01000001">
    <property type="protein sequence ID" value="GMG99926.1"/>
    <property type="molecule type" value="Genomic_DNA"/>
</dbReference>
<name>A0AAD3RWA3_NEPGR</name>
<keyword evidence="10" id="KW-0675">Receptor</keyword>
<dbReference type="Pfam" id="PF13855">
    <property type="entry name" value="LRR_8"/>
    <property type="match status" value="2"/>
</dbReference>
<dbReference type="AlphaFoldDB" id="A0AAD3RWA3"/>
<evidence type="ECO:0000256" key="3">
    <source>
        <dbReference type="ARBA" id="ARBA00022475"/>
    </source>
</evidence>
<evidence type="ECO:0000256" key="7">
    <source>
        <dbReference type="ARBA" id="ARBA00022737"/>
    </source>
</evidence>
<comment type="similarity">
    <text evidence="2">Belongs to the RLP family.</text>
</comment>
<dbReference type="Pfam" id="PF08263">
    <property type="entry name" value="LRRNT_2"/>
    <property type="match status" value="1"/>
</dbReference>
<evidence type="ECO:0000313" key="14">
    <source>
        <dbReference type="EMBL" id="GMG99926.1"/>
    </source>
</evidence>
<dbReference type="SUPFAM" id="SSF52058">
    <property type="entry name" value="L domain-like"/>
    <property type="match status" value="3"/>
</dbReference>
<dbReference type="Pfam" id="PF00560">
    <property type="entry name" value="LRR_1"/>
    <property type="match status" value="7"/>
</dbReference>
<keyword evidence="7" id="KW-0677">Repeat</keyword>
<gene>
    <name evidence="14" type="ORF">Nepgr_001766</name>
</gene>
<dbReference type="InterPro" id="IPR013210">
    <property type="entry name" value="LRR_N_plant-typ"/>
</dbReference>
<feature type="transmembrane region" description="Helical" evidence="12">
    <location>
        <begin position="698"/>
        <end position="720"/>
    </location>
</feature>
<dbReference type="FunFam" id="3.80.10.10:FF:000539">
    <property type="entry name" value="LRR receptor-like serine/threonine-protein kinase EFR"/>
    <property type="match status" value="1"/>
</dbReference>
<reference evidence="14" key="1">
    <citation type="submission" date="2023-05" db="EMBL/GenBank/DDBJ databases">
        <title>Nepenthes gracilis genome sequencing.</title>
        <authorList>
            <person name="Fukushima K."/>
        </authorList>
    </citation>
    <scope>NUCLEOTIDE SEQUENCE</scope>
    <source>
        <strain evidence="14">SING2019-196</strain>
    </source>
</reference>
<dbReference type="InterPro" id="IPR001611">
    <property type="entry name" value="Leu-rich_rpt"/>
</dbReference>
<dbReference type="Gene3D" id="3.80.10.10">
    <property type="entry name" value="Ribonuclease Inhibitor"/>
    <property type="match status" value="2"/>
</dbReference>
<dbReference type="PANTHER" id="PTHR48052">
    <property type="entry name" value="UNNAMED PRODUCT"/>
    <property type="match status" value="1"/>
</dbReference>
<organism evidence="14 15">
    <name type="scientific">Nepenthes gracilis</name>
    <name type="common">Slender pitcher plant</name>
    <dbReference type="NCBI Taxonomy" id="150966"/>
    <lineage>
        <taxon>Eukaryota</taxon>
        <taxon>Viridiplantae</taxon>
        <taxon>Streptophyta</taxon>
        <taxon>Embryophyta</taxon>
        <taxon>Tracheophyta</taxon>
        <taxon>Spermatophyta</taxon>
        <taxon>Magnoliopsida</taxon>
        <taxon>eudicotyledons</taxon>
        <taxon>Gunneridae</taxon>
        <taxon>Pentapetalae</taxon>
        <taxon>Caryophyllales</taxon>
        <taxon>Nepenthaceae</taxon>
        <taxon>Nepenthes</taxon>
    </lineage>
</organism>